<evidence type="ECO:0000256" key="1">
    <source>
        <dbReference type="SAM" id="Coils"/>
    </source>
</evidence>
<dbReference type="PANTHER" id="PTHR38430">
    <property type="entry name" value="PROTEIN-ARGININE KINASE ACTIVATOR PROTEIN"/>
    <property type="match status" value="1"/>
</dbReference>
<evidence type="ECO:0000259" key="2">
    <source>
        <dbReference type="PROSITE" id="PS50151"/>
    </source>
</evidence>
<dbReference type="RefSeq" id="WP_098127176.1">
    <property type="nucleotide sequence ID" value="NZ_NUAN01000132.1"/>
</dbReference>
<dbReference type="EMBL" id="NUAN01000132">
    <property type="protein sequence ID" value="PEN92505.1"/>
    <property type="molecule type" value="Genomic_DNA"/>
</dbReference>
<dbReference type="InterPro" id="IPR036876">
    <property type="entry name" value="UVR_dom_sf"/>
</dbReference>
<dbReference type="GO" id="GO:1990170">
    <property type="term" value="P:stress response to cadmium ion"/>
    <property type="evidence" value="ECO:0007669"/>
    <property type="project" value="TreeGrafter"/>
</dbReference>
<evidence type="ECO:0000313" key="4">
    <source>
        <dbReference type="Proteomes" id="UP000220691"/>
    </source>
</evidence>
<feature type="domain" description="UVR" evidence="2">
    <location>
        <begin position="139"/>
        <end position="174"/>
    </location>
</feature>
<dbReference type="GO" id="GO:0046870">
    <property type="term" value="F:cadmium ion binding"/>
    <property type="evidence" value="ECO:0007669"/>
    <property type="project" value="TreeGrafter"/>
</dbReference>
<dbReference type="PANTHER" id="PTHR38430:SF1">
    <property type="entry name" value="PROTEIN-ARGININE KINASE ACTIVATOR PROTEIN"/>
    <property type="match status" value="1"/>
</dbReference>
<dbReference type="GO" id="GO:0008270">
    <property type="term" value="F:zinc ion binding"/>
    <property type="evidence" value="ECO:0007669"/>
    <property type="project" value="TreeGrafter"/>
</dbReference>
<comment type="caution">
    <text evidence="3">The sequence shown here is derived from an EMBL/GenBank/DDBJ whole genome shotgun (WGS) entry which is preliminary data.</text>
</comment>
<dbReference type="Pfam" id="PF02151">
    <property type="entry name" value="UVR"/>
    <property type="match status" value="1"/>
</dbReference>
<name>A0A9X6U9P5_BACCE</name>
<accession>A0A9X6U9P5</accession>
<dbReference type="Gene3D" id="4.10.860.10">
    <property type="entry name" value="UVR domain"/>
    <property type="match status" value="1"/>
</dbReference>
<dbReference type="PIRSF" id="PIRSF015034">
    <property type="entry name" value="YacH"/>
    <property type="match status" value="1"/>
</dbReference>
<organism evidence="3 4">
    <name type="scientific">Bacillus cereus</name>
    <dbReference type="NCBI Taxonomy" id="1396"/>
    <lineage>
        <taxon>Bacteria</taxon>
        <taxon>Bacillati</taxon>
        <taxon>Bacillota</taxon>
        <taxon>Bacilli</taxon>
        <taxon>Bacillales</taxon>
        <taxon>Bacillaceae</taxon>
        <taxon>Bacillus</taxon>
        <taxon>Bacillus cereus group</taxon>
    </lineage>
</organism>
<dbReference type="InterPro" id="IPR001943">
    <property type="entry name" value="UVR_dom"/>
</dbReference>
<proteinExistence type="predicted"/>
<sequence>MTCQNCNIRPATLHYTKVINEKKAEVHLCEQCAEQSGYTSFFQSSQSNFSFHDLFAGLLHGESTMFEEGKNGFSNADIVRCPDCKMTYEQFTKVGRFGCSSCYDTFKEHLKPLLKRLHGGHTEHCGKIPERIEGNIHLKKELDELKLILKQYVQKEKFEKAAEVRDKIRGLEIQLSEREHREGE</sequence>
<protein>
    <recommendedName>
        <fullName evidence="2">UVR domain-containing protein</fullName>
    </recommendedName>
</protein>
<dbReference type="Proteomes" id="UP000220691">
    <property type="component" value="Unassembled WGS sequence"/>
</dbReference>
<dbReference type="AlphaFoldDB" id="A0A9X6U9P5"/>
<dbReference type="GO" id="GO:1990169">
    <property type="term" value="P:stress response to copper ion"/>
    <property type="evidence" value="ECO:0007669"/>
    <property type="project" value="TreeGrafter"/>
</dbReference>
<evidence type="ECO:0000313" key="3">
    <source>
        <dbReference type="EMBL" id="PEN92505.1"/>
    </source>
</evidence>
<feature type="coiled-coil region" evidence="1">
    <location>
        <begin position="135"/>
        <end position="181"/>
    </location>
</feature>
<dbReference type="InterPro" id="IPR025542">
    <property type="entry name" value="YacH"/>
</dbReference>
<dbReference type="GO" id="GO:0005507">
    <property type="term" value="F:copper ion binding"/>
    <property type="evidence" value="ECO:0007669"/>
    <property type="project" value="TreeGrafter"/>
</dbReference>
<dbReference type="PROSITE" id="PS50151">
    <property type="entry name" value="UVR"/>
    <property type="match status" value="1"/>
</dbReference>
<dbReference type="GO" id="GO:0050897">
    <property type="term" value="F:cobalt ion binding"/>
    <property type="evidence" value="ECO:0007669"/>
    <property type="project" value="TreeGrafter"/>
</dbReference>
<gene>
    <name evidence="3" type="ORF">CN553_19930</name>
</gene>
<reference evidence="3 4" key="1">
    <citation type="submission" date="2017-09" db="EMBL/GenBank/DDBJ databases">
        <title>Large-scale bioinformatics analysis of Bacillus genomes uncovers conserved roles of natural products in bacterial physiology.</title>
        <authorList>
            <consortium name="Agbiome Team Llc"/>
            <person name="Bleich R.M."/>
            <person name="Kirk G.J."/>
            <person name="Santa Maria K.C."/>
            <person name="Allen S.E."/>
            <person name="Farag S."/>
            <person name="Shank E.A."/>
            <person name="Bowers A."/>
        </authorList>
    </citation>
    <scope>NUCLEOTIDE SEQUENCE [LARGE SCALE GENOMIC DNA]</scope>
    <source>
        <strain evidence="3 4">AFS027647</strain>
    </source>
</reference>
<keyword evidence="1" id="KW-0175">Coiled coil</keyword>
<dbReference type="SUPFAM" id="SSF46600">
    <property type="entry name" value="C-terminal UvrC-binding domain of UvrB"/>
    <property type="match status" value="1"/>
</dbReference>